<evidence type="ECO:0000313" key="15">
    <source>
        <dbReference type="Proteomes" id="UP001223802"/>
    </source>
</evidence>
<dbReference type="SUPFAM" id="SSF51419">
    <property type="entry name" value="PLP-binding barrel"/>
    <property type="match status" value="1"/>
</dbReference>
<evidence type="ECO:0000256" key="6">
    <source>
        <dbReference type="ARBA" id="ARBA00023066"/>
    </source>
</evidence>
<evidence type="ECO:0000256" key="5">
    <source>
        <dbReference type="ARBA" id="ARBA00022898"/>
    </source>
</evidence>
<evidence type="ECO:0000256" key="10">
    <source>
        <dbReference type="ARBA" id="ARBA00047389"/>
    </source>
</evidence>
<evidence type="ECO:0000256" key="4">
    <source>
        <dbReference type="ARBA" id="ARBA00022793"/>
    </source>
</evidence>
<evidence type="ECO:0000256" key="8">
    <source>
        <dbReference type="ARBA" id="ARBA00025802"/>
    </source>
</evidence>
<gene>
    <name evidence="14" type="ORF">PU634_16440</name>
</gene>
<dbReference type="PIRSF" id="PIRSF038941">
    <property type="entry name" value="NspC"/>
    <property type="match status" value="1"/>
</dbReference>
<organism evidence="14 15">
    <name type="scientific">Oceanimonas pelagia</name>
    <dbReference type="NCBI Taxonomy" id="3028314"/>
    <lineage>
        <taxon>Bacteria</taxon>
        <taxon>Pseudomonadati</taxon>
        <taxon>Pseudomonadota</taxon>
        <taxon>Gammaproteobacteria</taxon>
        <taxon>Aeromonadales</taxon>
        <taxon>Aeromonadaceae</taxon>
        <taxon>Oceanimonas</taxon>
    </lineage>
</organism>
<dbReference type="CDD" id="cd06829">
    <property type="entry name" value="PLPDE_III_CANSDC"/>
    <property type="match status" value="1"/>
</dbReference>
<dbReference type="Pfam" id="PF00278">
    <property type="entry name" value="Orn_DAP_Arg_deC"/>
    <property type="match status" value="1"/>
</dbReference>
<comment type="function">
    <text evidence="11">Catalyzes the decarboxylation of carboxynorspermidine and carboxyspermidine.</text>
</comment>
<evidence type="ECO:0000313" key="14">
    <source>
        <dbReference type="EMBL" id="WMC10636.1"/>
    </source>
</evidence>
<reference evidence="14 15" key="1">
    <citation type="submission" date="2023-02" db="EMBL/GenBank/DDBJ databases">
        <title>Complete genome sequence of a novel bacterium Oceanimonas sp. NTOU-MSR1 isolated from marine coast sediment.</title>
        <authorList>
            <person name="Yang H.-T."/>
            <person name="Chen Y.-L."/>
            <person name="Ho Y.-N."/>
        </authorList>
    </citation>
    <scope>NUCLEOTIDE SEQUENCE [LARGE SCALE GENOMIC DNA]</scope>
    <source>
        <strain evidence="14 15">NTOU-MSR1</strain>
    </source>
</reference>
<dbReference type="AlphaFoldDB" id="A0AA50KM24"/>
<dbReference type="SUPFAM" id="SSF50621">
    <property type="entry name" value="Alanine racemase C-terminal domain-like"/>
    <property type="match status" value="1"/>
</dbReference>
<comment type="subcellular location">
    <subcellularLocation>
        <location evidence="11">Cytoplasm</location>
    </subcellularLocation>
</comment>
<dbReference type="Gene3D" id="3.20.20.10">
    <property type="entry name" value="Alanine racemase"/>
    <property type="match status" value="1"/>
</dbReference>
<dbReference type="Gene3D" id="2.40.37.10">
    <property type="entry name" value="Lyase, Ornithine Decarboxylase, Chain A, domain 1"/>
    <property type="match status" value="1"/>
</dbReference>
<dbReference type="PANTHER" id="PTHR43727:SF1">
    <property type="entry name" value="CARBOXYNORSPERMIDINE_CARBOXYSPERMIDINE DECARBOXYLASE"/>
    <property type="match status" value="1"/>
</dbReference>
<dbReference type="InterPro" id="IPR022643">
    <property type="entry name" value="De-COase2_C"/>
</dbReference>
<feature type="binding site" evidence="12">
    <location>
        <position position="274"/>
    </location>
    <ligand>
        <name>substrate</name>
    </ligand>
</feature>
<dbReference type="EC" id="4.1.1.96" evidence="2 11"/>
<protein>
    <recommendedName>
        <fullName evidence="3 11">Carboxynorspermidine/carboxyspermidine decarboxylase</fullName>
        <shortName evidence="11">CANS DC/CAS DC</shortName>
        <shortName evidence="11">CANSDC/CASDC</shortName>
        <ecNumber evidence="2 11">4.1.1.96</ecNumber>
    </recommendedName>
</protein>
<keyword evidence="11" id="KW-0963">Cytoplasm</keyword>
<dbReference type="GO" id="GO:0008836">
    <property type="term" value="F:diaminopimelate decarboxylase activity"/>
    <property type="evidence" value="ECO:0007669"/>
    <property type="project" value="TreeGrafter"/>
</dbReference>
<dbReference type="GO" id="GO:0008295">
    <property type="term" value="P:spermidine biosynthetic process"/>
    <property type="evidence" value="ECO:0007669"/>
    <property type="project" value="UniProtKB-KW"/>
</dbReference>
<feature type="domain" description="Orn/DAP/Arg decarboxylase 2 C-terminal" evidence="13">
    <location>
        <begin position="251"/>
        <end position="326"/>
    </location>
</feature>
<keyword evidence="4 11" id="KW-0210">Decarboxylase</keyword>
<keyword evidence="15" id="KW-1185">Reference proteome</keyword>
<dbReference type="EMBL" id="CP118224">
    <property type="protein sequence ID" value="WMC10636.1"/>
    <property type="molecule type" value="Genomic_DNA"/>
</dbReference>
<evidence type="ECO:0000256" key="12">
    <source>
        <dbReference type="PIRSR" id="PIRSR038941-1"/>
    </source>
</evidence>
<dbReference type="GO" id="GO:0045312">
    <property type="term" value="P:nor-spermidine biosynthetic process"/>
    <property type="evidence" value="ECO:0007669"/>
    <property type="project" value="InterPro"/>
</dbReference>
<evidence type="ECO:0000256" key="3">
    <source>
        <dbReference type="ARBA" id="ARBA00013633"/>
    </source>
</evidence>
<accession>A0AA50KM24</accession>
<evidence type="ECO:0000256" key="11">
    <source>
        <dbReference type="PIRNR" id="PIRNR038941"/>
    </source>
</evidence>
<dbReference type="GO" id="GO:0005737">
    <property type="term" value="C:cytoplasm"/>
    <property type="evidence" value="ECO:0007669"/>
    <property type="project" value="UniProtKB-SubCell"/>
</dbReference>
<comment type="similarity">
    <text evidence="8 11">Belongs to the Orn/Lys/Arg decarboxylase class-II family. NspC subfamily.</text>
</comment>
<evidence type="ECO:0000256" key="2">
    <source>
        <dbReference type="ARBA" id="ARBA00012259"/>
    </source>
</evidence>
<comment type="cofactor">
    <cofactor evidence="1 11">
        <name>pyridoxal 5'-phosphate</name>
        <dbReference type="ChEBI" id="CHEBI:597326"/>
    </cofactor>
</comment>
<name>A0AA50KM24_9GAMM</name>
<sequence length="370" mass="41503">MTRVIKTPYYLIDKAKLLRNMEKIAYVREHSGAKALLALKCFATWSVFDLMSQYMDGTTSSSLNEVKLGKQKFGGETHAYSVAYADHEIEEVLAHSDKIIFNTIGQLERFETASASHVRGLRLNPGVSSSEFIIADPSRPFSRLGEWDADKVLRVMDKISGFMIHNNCENSDFELFDRMLGEIEHKFGGLLEQPQITWVSLGGGIHFTGEGYPVDRFCARLRAFSERFGVQVYLEPGEASITMSTSLEVTVLDTLFNGKQLAIVDSSIEAHMLDLLIYRESAKMAPNEGEHQYMVCGKSCLAGDIFGEFNFDRPLQVGDRLSFIDAAGYTMVKKNWFNGVQMPAIAVRELDGSVNLVREFTFDDFVDSLS</sequence>
<comment type="subunit">
    <text evidence="11">Homodimer.</text>
</comment>
<evidence type="ECO:0000256" key="1">
    <source>
        <dbReference type="ARBA" id="ARBA00001933"/>
    </source>
</evidence>
<evidence type="ECO:0000256" key="9">
    <source>
        <dbReference type="ARBA" id="ARBA00047351"/>
    </source>
</evidence>
<dbReference type="Proteomes" id="UP001223802">
    <property type="component" value="Chromosome"/>
</dbReference>
<dbReference type="InterPro" id="IPR009006">
    <property type="entry name" value="Ala_racemase/Decarboxylase_C"/>
</dbReference>
<dbReference type="PANTHER" id="PTHR43727">
    <property type="entry name" value="DIAMINOPIMELATE DECARBOXYLASE"/>
    <property type="match status" value="1"/>
</dbReference>
<dbReference type="KEGG" id="ope:PU634_16440"/>
<keyword evidence="5 11" id="KW-0663">Pyridoxal phosphate</keyword>
<proteinExistence type="inferred from homology"/>
<dbReference type="InterPro" id="IPR005730">
    <property type="entry name" value="Nsp_de-COase"/>
</dbReference>
<keyword evidence="6 11" id="KW-0745">Spermidine biosynthesis</keyword>
<feature type="binding site" evidence="12">
    <location>
        <position position="238"/>
    </location>
    <ligand>
        <name>substrate</name>
    </ligand>
</feature>
<keyword evidence="11" id="KW-0620">Polyamine biosynthesis</keyword>
<dbReference type="GO" id="GO:0009089">
    <property type="term" value="P:lysine biosynthetic process via diaminopimelate"/>
    <property type="evidence" value="ECO:0007669"/>
    <property type="project" value="TreeGrafter"/>
</dbReference>
<dbReference type="RefSeq" id="WP_306761913.1">
    <property type="nucleotide sequence ID" value="NZ_CP118224.1"/>
</dbReference>
<evidence type="ECO:0000256" key="7">
    <source>
        <dbReference type="ARBA" id="ARBA00023239"/>
    </source>
</evidence>
<evidence type="ECO:0000259" key="13">
    <source>
        <dbReference type="Pfam" id="PF00278"/>
    </source>
</evidence>
<keyword evidence="7 11" id="KW-0456">Lyase</keyword>
<dbReference type="InterPro" id="IPR029066">
    <property type="entry name" value="PLP-binding_barrel"/>
</dbReference>
<comment type="catalytic activity">
    <reaction evidence="9 11">
        <text>carboxyspermidine + H(+) = spermidine + CO2</text>
        <dbReference type="Rhea" id="RHEA:34095"/>
        <dbReference type="ChEBI" id="CHEBI:15378"/>
        <dbReference type="ChEBI" id="CHEBI:16526"/>
        <dbReference type="ChEBI" id="CHEBI:57834"/>
        <dbReference type="ChEBI" id="CHEBI:65072"/>
        <dbReference type="EC" id="4.1.1.96"/>
    </reaction>
</comment>
<comment type="catalytic activity">
    <reaction evidence="10 11">
        <text>carboxynorspermidine + H(+) = norspermidine + CO2</text>
        <dbReference type="Rhea" id="RHEA:34099"/>
        <dbReference type="ChEBI" id="CHEBI:15378"/>
        <dbReference type="ChEBI" id="CHEBI:16526"/>
        <dbReference type="ChEBI" id="CHEBI:57920"/>
        <dbReference type="ChEBI" id="CHEBI:65070"/>
        <dbReference type="EC" id="4.1.1.96"/>
    </reaction>
</comment>